<dbReference type="eggNOG" id="ENOG502T1UY">
    <property type="taxonomic scope" value="Eukaryota"/>
</dbReference>
<dbReference type="KEGG" id="bcom:BAUCODRAFT_470611"/>
<evidence type="ECO:0000313" key="4">
    <source>
        <dbReference type="Proteomes" id="UP000011761"/>
    </source>
</evidence>
<gene>
    <name evidence="3" type="ORF">BAUCODRAFT_470611</name>
</gene>
<dbReference type="HOGENOM" id="CLU_953118_0_0_1"/>
<dbReference type="RefSeq" id="XP_007676455.1">
    <property type="nucleotide sequence ID" value="XM_007678265.1"/>
</dbReference>
<dbReference type="AlphaFoldDB" id="M2MI46"/>
<reference evidence="3 4" key="1">
    <citation type="journal article" date="2012" name="PLoS Pathog.">
        <title>Diverse lifestyles and strategies of plant pathogenesis encoded in the genomes of eighteen Dothideomycetes fungi.</title>
        <authorList>
            <person name="Ohm R.A."/>
            <person name="Feau N."/>
            <person name="Henrissat B."/>
            <person name="Schoch C.L."/>
            <person name="Horwitz B.A."/>
            <person name="Barry K.W."/>
            <person name="Condon B.J."/>
            <person name="Copeland A.C."/>
            <person name="Dhillon B."/>
            <person name="Glaser F."/>
            <person name="Hesse C.N."/>
            <person name="Kosti I."/>
            <person name="LaButti K."/>
            <person name="Lindquist E.A."/>
            <person name="Lucas S."/>
            <person name="Salamov A.A."/>
            <person name="Bradshaw R.E."/>
            <person name="Ciuffetti L."/>
            <person name="Hamelin R.C."/>
            <person name="Kema G.H.J."/>
            <person name="Lawrence C."/>
            <person name="Scott J.A."/>
            <person name="Spatafora J.W."/>
            <person name="Turgeon B.G."/>
            <person name="de Wit P.J.G.M."/>
            <person name="Zhong S."/>
            <person name="Goodwin S.B."/>
            <person name="Grigoriev I.V."/>
        </authorList>
    </citation>
    <scope>NUCLEOTIDE SEQUENCE [LARGE SCALE GENOMIC DNA]</scope>
    <source>
        <strain evidence="3 4">UAMH 10762</strain>
    </source>
</reference>
<dbReference type="InterPro" id="IPR036638">
    <property type="entry name" value="HLH_DNA-bd_sf"/>
</dbReference>
<feature type="domain" description="BHLH" evidence="2">
    <location>
        <begin position="201"/>
        <end position="263"/>
    </location>
</feature>
<feature type="compositionally biased region" description="Polar residues" evidence="1">
    <location>
        <begin position="106"/>
        <end position="136"/>
    </location>
</feature>
<dbReference type="OrthoDB" id="2133190at2759"/>
<proteinExistence type="predicted"/>
<feature type="region of interest" description="Disordered" evidence="1">
    <location>
        <begin position="98"/>
        <end position="205"/>
    </location>
</feature>
<evidence type="ECO:0000256" key="1">
    <source>
        <dbReference type="SAM" id="MobiDB-lite"/>
    </source>
</evidence>
<organism evidence="3 4">
    <name type="scientific">Baudoinia panamericana (strain UAMH 10762)</name>
    <name type="common">Angels' share fungus</name>
    <name type="synonym">Baudoinia compniacensis (strain UAMH 10762)</name>
    <dbReference type="NCBI Taxonomy" id="717646"/>
    <lineage>
        <taxon>Eukaryota</taxon>
        <taxon>Fungi</taxon>
        <taxon>Dikarya</taxon>
        <taxon>Ascomycota</taxon>
        <taxon>Pezizomycotina</taxon>
        <taxon>Dothideomycetes</taxon>
        <taxon>Dothideomycetidae</taxon>
        <taxon>Mycosphaerellales</taxon>
        <taxon>Teratosphaeriaceae</taxon>
        <taxon>Baudoinia</taxon>
    </lineage>
</organism>
<dbReference type="EMBL" id="KB445555">
    <property type="protein sequence ID" value="EMC96331.1"/>
    <property type="molecule type" value="Genomic_DNA"/>
</dbReference>
<accession>M2MI46</accession>
<dbReference type="Proteomes" id="UP000011761">
    <property type="component" value="Unassembled WGS sequence"/>
</dbReference>
<dbReference type="SUPFAM" id="SSF47459">
    <property type="entry name" value="HLH, helix-loop-helix DNA-binding domain"/>
    <property type="match status" value="1"/>
</dbReference>
<dbReference type="SMART" id="SM00353">
    <property type="entry name" value="HLH"/>
    <property type="match status" value="1"/>
</dbReference>
<dbReference type="Gene3D" id="4.10.280.10">
    <property type="entry name" value="Helix-loop-helix DNA-binding domain"/>
    <property type="match status" value="1"/>
</dbReference>
<dbReference type="CDD" id="cd11395">
    <property type="entry name" value="bHLHzip_SREBP_like"/>
    <property type="match status" value="1"/>
</dbReference>
<dbReference type="InterPro" id="IPR011598">
    <property type="entry name" value="bHLH_dom"/>
</dbReference>
<dbReference type="PANTHER" id="PTHR47336">
    <property type="entry name" value="TRANSCRIPTION FACTOR HMS1-RELATED"/>
    <property type="match status" value="1"/>
</dbReference>
<evidence type="ECO:0000259" key="2">
    <source>
        <dbReference type="PROSITE" id="PS50888"/>
    </source>
</evidence>
<sequence>MTAIVPGLGHSLMDYSMPGDASEHMWGHHQSTYMLLPTLTNGWSHSQGSEMGGMQDGDHPAFHSLQRLDEIYGSPVYGNLQSDVDMATPSSAGFPAIMPNSHPVVTPNSGNKYLNAPTDQGNGSVSSQSPRSTHGQVGTRRHRNSAGAQSSLKPPRPPFGRSSTAPQAGESAAFIKRSPASDGDDEDYIPHEGGKGRGRKRQRIPHTAVERRYRENLNAHLDRLREAVPALVARSKGGDPCHEGVKPSKCEILNGAIEHIGALSKENQALRSEIMLLKARYNDIAGFYQDDS</sequence>
<protein>
    <recommendedName>
        <fullName evidence="2">BHLH domain-containing protein</fullName>
    </recommendedName>
</protein>
<evidence type="ECO:0000313" key="3">
    <source>
        <dbReference type="EMBL" id="EMC96331.1"/>
    </source>
</evidence>
<name>M2MI46_BAUPA</name>
<dbReference type="GO" id="GO:0046983">
    <property type="term" value="F:protein dimerization activity"/>
    <property type="evidence" value="ECO:0007669"/>
    <property type="project" value="InterPro"/>
</dbReference>
<dbReference type="InterPro" id="IPR052099">
    <property type="entry name" value="Regulatory_TF_Diverse"/>
</dbReference>
<dbReference type="Pfam" id="PF00010">
    <property type="entry name" value="HLH"/>
    <property type="match status" value="1"/>
</dbReference>
<dbReference type="STRING" id="717646.M2MI46"/>
<dbReference type="GeneID" id="19114662"/>
<dbReference type="PANTHER" id="PTHR47336:SF2">
    <property type="entry name" value="TRANSCRIPTION FACTOR HMS1-RELATED"/>
    <property type="match status" value="1"/>
</dbReference>
<keyword evidence="4" id="KW-1185">Reference proteome</keyword>
<dbReference type="PROSITE" id="PS50888">
    <property type="entry name" value="BHLH"/>
    <property type="match status" value="1"/>
</dbReference>